<dbReference type="PANTHER" id="PTHR39624">
    <property type="entry name" value="PROTEIN INVOLVED IN RIMO-MEDIATED BETA-METHYLTHIOLATION OF RIBOSOMAL PROTEIN S12 YCAO"/>
    <property type="match status" value="1"/>
</dbReference>
<gene>
    <name evidence="1" type="ORF">E3J95_05620</name>
</gene>
<reference evidence="1 2" key="1">
    <citation type="submission" date="2019-03" db="EMBL/GenBank/DDBJ databases">
        <title>Metabolic potential of uncultured bacteria and archaea associated with petroleum seepage in deep-sea sediments.</title>
        <authorList>
            <person name="Dong X."/>
            <person name="Hubert C."/>
        </authorList>
    </citation>
    <scope>NUCLEOTIDE SEQUENCE [LARGE SCALE GENOMIC DNA]</scope>
    <source>
        <strain evidence="1">E44_bin92</strain>
    </source>
</reference>
<dbReference type="InterPro" id="IPR036102">
    <property type="entry name" value="OsmC/Ohrsf"/>
</dbReference>
<dbReference type="Pfam" id="PF02566">
    <property type="entry name" value="OsmC"/>
    <property type="match status" value="1"/>
</dbReference>
<proteinExistence type="predicted"/>
<comment type="caution">
    <text evidence="1">The sequence shown here is derived from an EMBL/GenBank/DDBJ whole genome shotgun (WGS) entry which is preliminary data.</text>
</comment>
<organism evidence="1 2">
    <name type="scientific">Aerophobetes bacterium</name>
    <dbReference type="NCBI Taxonomy" id="2030807"/>
    <lineage>
        <taxon>Bacteria</taxon>
        <taxon>Candidatus Aerophobota</taxon>
    </lineage>
</organism>
<dbReference type="InterPro" id="IPR015946">
    <property type="entry name" value="KH_dom-like_a/b"/>
</dbReference>
<name>A0A523QHJ1_UNCAE</name>
<dbReference type="SUPFAM" id="SSF82784">
    <property type="entry name" value="OsmC-like"/>
    <property type="match status" value="1"/>
</dbReference>
<dbReference type="InterPro" id="IPR003718">
    <property type="entry name" value="OsmC/Ohr_fam"/>
</dbReference>
<dbReference type="Proteomes" id="UP000320781">
    <property type="component" value="Unassembled WGS sequence"/>
</dbReference>
<dbReference type="AlphaFoldDB" id="A0A523QHJ1"/>
<evidence type="ECO:0000313" key="1">
    <source>
        <dbReference type="EMBL" id="TES84965.1"/>
    </source>
</evidence>
<evidence type="ECO:0000313" key="2">
    <source>
        <dbReference type="Proteomes" id="UP000320781"/>
    </source>
</evidence>
<sequence>MDMEITFPGGKKVNAIYKGFTIKTDQPEHSGGEGLAPAPFDLFLASIGTCAGIYVLSFCQARNIPVEGVRLIQRTQRNSETRMIDKITIEIQLPPGFPEKYGEALVKSAEFCAVKKHIHNPPAFDIYTTRPEGH</sequence>
<dbReference type="Gene3D" id="3.30.300.20">
    <property type="match status" value="1"/>
</dbReference>
<protein>
    <submittedName>
        <fullName evidence="1">Osmotically inducible protein OsmC</fullName>
    </submittedName>
</protein>
<dbReference type="EMBL" id="SOKU01000275">
    <property type="protein sequence ID" value="TES84965.1"/>
    <property type="molecule type" value="Genomic_DNA"/>
</dbReference>
<dbReference type="PANTHER" id="PTHR39624:SF2">
    <property type="entry name" value="OSMC-LIKE PROTEIN"/>
    <property type="match status" value="1"/>
</dbReference>
<accession>A0A523QHJ1</accession>